<dbReference type="EMBL" id="LJAM02000701">
    <property type="protein sequence ID" value="RAP69560.1"/>
    <property type="molecule type" value="Genomic_DNA"/>
</dbReference>
<proteinExistence type="predicted"/>
<evidence type="ECO:0000313" key="2">
    <source>
        <dbReference type="Proteomes" id="UP000244334"/>
    </source>
</evidence>
<evidence type="ECO:0000313" key="1">
    <source>
        <dbReference type="EMBL" id="RAP69560.1"/>
    </source>
</evidence>
<dbReference type="AlphaFoldDB" id="A0A328THM6"/>
<dbReference type="Proteomes" id="UP000244334">
    <property type="component" value="Unassembled WGS sequence"/>
</dbReference>
<keyword evidence="2" id="KW-1185">Reference proteome</keyword>
<protein>
    <submittedName>
        <fullName evidence="1">Uncharacterized protein</fullName>
    </submittedName>
</protein>
<gene>
    <name evidence="1" type="ORF">ACZ87_03650</name>
</gene>
<name>A0A328THM6_9GAMM</name>
<sequence>MDACSWNSVSLLAKIHSIAISSWSDKLAESCISNFLTGESATAWAKIRNYSYSLS</sequence>
<reference evidence="1" key="1">
    <citation type="submission" date="2018-04" db="EMBL/GenBank/DDBJ databases">
        <title>Genomes of the Obligate Erwinia dacicola and Facultative Enterobacter sp. OLF Endosymbionts of the Olive Fruit fly, Bactrocera oleae.</title>
        <authorList>
            <person name="Estes A.M."/>
            <person name="Hearn D.J."/>
            <person name="Agarwal S."/>
            <person name="Pierson E.A."/>
            <person name="Dunning-Hotopp J.C."/>
        </authorList>
    </citation>
    <scope>NUCLEOTIDE SEQUENCE [LARGE SCALE GENOMIC DNA]</scope>
    <source>
        <strain evidence="1">Oroville</strain>
    </source>
</reference>
<comment type="caution">
    <text evidence="1">The sequence shown here is derived from an EMBL/GenBank/DDBJ whole genome shotgun (WGS) entry which is preliminary data.</text>
</comment>
<accession>A0A328THM6</accession>
<organism evidence="1 2">
    <name type="scientific">Candidatus Erwinia dacicola</name>
    <dbReference type="NCBI Taxonomy" id="252393"/>
    <lineage>
        <taxon>Bacteria</taxon>
        <taxon>Pseudomonadati</taxon>
        <taxon>Pseudomonadota</taxon>
        <taxon>Gammaproteobacteria</taxon>
        <taxon>Enterobacterales</taxon>
        <taxon>Erwiniaceae</taxon>
        <taxon>Erwinia</taxon>
    </lineage>
</organism>